<dbReference type="AlphaFoldDB" id="A0A5C7GQ73"/>
<accession>A0A5C7GQ73</accession>
<protein>
    <submittedName>
        <fullName evidence="1">Uncharacterized protein</fullName>
    </submittedName>
</protein>
<gene>
    <name evidence="1" type="ORF">EZV62_028028</name>
</gene>
<evidence type="ECO:0000313" key="2">
    <source>
        <dbReference type="Proteomes" id="UP000323000"/>
    </source>
</evidence>
<dbReference type="EMBL" id="VAHF01000110">
    <property type="protein sequence ID" value="TXG46472.1"/>
    <property type="molecule type" value="Genomic_DNA"/>
</dbReference>
<dbReference type="Proteomes" id="UP000323000">
    <property type="component" value="Unassembled WGS sequence"/>
</dbReference>
<reference evidence="2" key="1">
    <citation type="journal article" date="2019" name="Gigascience">
        <title>De novo genome assembly of the endangered Acer yangbiense, a plant species with extremely small populations endemic to Yunnan Province, China.</title>
        <authorList>
            <person name="Yang J."/>
            <person name="Wariss H.M."/>
            <person name="Tao L."/>
            <person name="Zhang R."/>
            <person name="Yun Q."/>
            <person name="Hollingsworth P."/>
            <person name="Dao Z."/>
            <person name="Luo G."/>
            <person name="Guo H."/>
            <person name="Ma Y."/>
            <person name="Sun W."/>
        </authorList>
    </citation>
    <scope>NUCLEOTIDE SEQUENCE [LARGE SCALE GENOMIC DNA]</scope>
    <source>
        <strain evidence="2">cv. Malutang</strain>
    </source>
</reference>
<name>A0A5C7GQ73_9ROSI</name>
<comment type="caution">
    <text evidence="1">The sequence shown here is derived from an EMBL/GenBank/DDBJ whole genome shotgun (WGS) entry which is preliminary data.</text>
</comment>
<proteinExistence type="predicted"/>
<sequence>MSRRMVARIAARIIFGTPEQNRKEITHTNYTSSVVSLHNFNNCAVQILRTRVVFALNFFTANSAGNLVCGLVHLMAEMWPESVGVGGCEEKDGSSQYSGYGCVWTGFWFFDGVCGNGSVFDGRSCFTRRENLANAAIKCFFEVSIILLV</sequence>
<organism evidence="1 2">
    <name type="scientific">Acer yangbiense</name>
    <dbReference type="NCBI Taxonomy" id="1000413"/>
    <lineage>
        <taxon>Eukaryota</taxon>
        <taxon>Viridiplantae</taxon>
        <taxon>Streptophyta</taxon>
        <taxon>Embryophyta</taxon>
        <taxon>Tracheophyta</taxon>
        <taxon>Spermatophyta</taxon>
        <taxon>Magnoliopsida</taxon>
        <taxon>eudicotyledons</taxon>
        <taxon>Gunneridae</taxon>
        <taxon>Pentapetalae</taxon>
        <taxon>rosids</taxon>
        <taxon>malvids</taxon>
        <taxon>Sapindales</taxon>
        <taxon>Sapindaceae</taxon>
        <taxon>Hippocastanoideae</taxon>
        <taxon>Acereae</taxon>
        <taxon>Acer</taxon>
    </lineage>
</organism>
<evidence type="ECO:0000313" key="1">
    <source>
        <dbReference type="EMBL" id="TXG46472.1"/>
    </source>
</evidence>
<keyword evidence="2" id="KW-1185">Reference proteome</keyword>